<keyword evidence="3 5" id="KW-1133">Transmembrane helix</keyword>
<dbReference type="Pfam" id="PF04140">
    <property type="entry name" value="ICMT"/>
    <property type="match status" value="1"/>
</dbReference>
<organism evidence="6">
    <name type="scientific">marine metagenome</name>
    <dbReference type="NCBI Taxonomy" id="408172"/>
    <lineage>
        <taxon>unclassified sequences</taxon>
        <taxon>metagenomes</taxon>
        <taxon>ecological metagenomes</taxon>
    </lineage>
</organism>
<evidence type="ECO:0000256" key="3">
    <source>
        <dbReference type="ARBA" id="ARBA00022989"/>
    </source>
</evidence>
<dbReference type="Gene3D" id="1.20.120.1630">
    <property type="match status" value="1"/>
</dbReference>
<feature type="transmembrane region" description="Helical" evidence="5">
    <location>
        <begin position="38"/>
        <end position="57"/>
    </location>
</feature>
<dbReference type="EMBL" id="UINC01000833">
    <property type="protein sequence ID" value="SUZ61887.1"/>
    <property type="molecule type" value="Genomic_DNA"/>
</dbReference>
<name>A0A381P643_9ZZZZ</name>
<reference evidence="6" key="1">
    <citation type="submission" date="2018-05" db="EMBL/GenBank/DDBJ databases">
        <authorList>
            <person name="Lanie J.A."/>
            <person name="Ng W.-L."/>
            <person name="Kazmierczak K.M."/>
            <person name="Andrzejewski T.M."/>
            <person name="Davidsen T.M."/>
            <person name="Wayne K.J."/>
            <person name="Tettelin H."/>
            <person name="Glass J.I."/>
            <person name="Rusch D."/>
            <person name="Podicherti R."/>
            <person name="Tsui H.-C.T."/>
            <person name="Winkler M.E."/>
        </authorList>
    </citation>
    <scope>NUCLEOTIDE SEQUENCE</scope>
</reference>
<keyword evidence="4 5" id="KW-0472">Membrane</keyword>
<comment type="subcellular location">
    <subcellularLocation>
        <location evidence="1">Membrane</location>
        <topology evidence="1">Multi-pass membrane protein</topology>
    </subcellularLocation>
</comment>
<evidence type="ECO:0000256" key="5">
    <source>
        <dbReference type="SAM" id="Phobius"/>
    </source>
</evidence>
<dbReference type="InterPro" id="IPR052527">
    <property type="entry name" value="Metal_cation-efflux_comp"/>
</dbReference>
<keyword evidence="2 5" id="KW-0812">Transmembrane</keyword>
<proteinExistence type="predicted"/>
<dbReference type="AlphaFoldDB" id="A0A381P643"/>
<dbReference type="PANTHER" id="PTHR43847:SF1">
    <property type="entry name" value="BLL3993 PROTEIN"/>
    <property type="match status" value="1"/>
</dbReference>
<evidence type="ECO:0000256" key="4">
    <source>
        <dbReference type="ARBA" id="ARBA00023136"/>
    </source>
</evidence>
<evidence type="ECO:0000313" key="6">
    <source>
        <dbReference type="EMBL" id="SUZ61887.1"/>
    </source>
</evidence>
<dbReference type="GO" id="GO:0004671">
    <property type="term" value="F:protein C-terminal S-isoprenylcysteine carboxyl O-methyltransferase activity"/>
    <property type="evidence" value="ECO:0007669"/>
    <property type="project" value="InterPro"/>
</dbReference>
<feature type="transmembrane region" description="Helical" evidence="5">
    <location>
        <begin position="118"/>
        <end position="143"/>
    </location>
</feature>
<evidence type="ECO:0000256" key="2">
    <source>
        <dbReference type="ARBA" id="ARBA00022692"/>
    </source>
</evidence>
<evidence type="ECO:0000256" key="1">
    <source>
        <dbReference type="ARBA" id="ARBA00004141"/>
    </source>
</evidence>
<dbReference type="GO" id="GO:0016020">
    <property type="term" value="C:membrane"/>
    <property type="evidence" value="ECO:0007669"/>
    <property type="project" value="UniProtKB-SubCell"/>
</dbReference>
<dbReference type="PANTHER" id="PTHR43847">
    <property type="entry name" value="BLL3993 PROTEIN"/>
    <property type="match status" value="1"/>
</dbReference>
<accession>A0A381P643</accession>
<protein>
    <recommendedName>
        <fullName evidence="7">Steroid 5-alpha reductase C-terminal domain-containing protein</fullName>
    </recommendedName>
</protein>
<evidence type="ECO:0008006" key="7">
    <source>
        <dbReference type="Google" id="ProtNLM"/>
    </source>
</evidence>
<feature type="transmembrane region" description="Helical" evidence="5">
    <location>
        <begin position="63"/>
        <end position="83"/>
    </location>
</feature>
<dbReference type="InterPro" id="IPR007269">
    <property type="entry name" value="ICMT_MeTrfase"/>
</dbReference>
<gene>
    <name evidence="6" type="ORF">METZ01_LOCUS14741</name>
</gene>
<sequence>MVGLLAVQRLWELNLSQRNEILMRKQGGFECFPDHYRVMVVLHISWFAAMLAEAWYFKTSPTLWLVIVGISGLVFGQALRYLAIRTLAGRWSTRIYVVADVPLIKHGIYRFMRHPNYWGVILEIACVPLIHAAYGTALVWSLANFVMLRYRIRLEEHALKEI</sequence>